<comment type="caution">
    <text evidence="2">The sequence shown here is derived from an EMBL/GenBank/DDBJ whole genome shotgun (WGS) entry which is preliminary data.</text>
</comment>
<dbReference type="GO" id="GO:0016757">
    <property type="term" value="F:glycosyltransferase activity"/>
    <property type="evidence" value="ECO:0007669"/>
    <property type="project" value="InterPro"/>
</dbReference>
<accession>A0A9W7FXS7</accession>
<evidence type="ECO:0000313" key="2">
    <source>
        <dbReference type="EMBL" id="GMI21969.1"/>
    </source>
</evidence>
<feature type="non-terminal residue" evidence="2">
    <location>
        <position position="1"/>
    </location>
</feature>
<feature type="non-terminal residue" evidence="2">
    <location>
        <position position="322"/>
    </location>
</feature>
<evidence type="ECO:0000313" key="3">
    <source>
        <dbReference type="Proteomes" id="UP001165082"/>
    </source>
</evidence>
<proteinExistence type="predicted"/>
<feature type="domain" description="Glycosyltransferase 61 catalytic" evidence="1">
    <location>
        <begin position="156"/>
        <end position="322"/>
    </location>
</feature>
<reference evidence="2" key="1">
    <citation type="submission" date="2022-07" db="EMBL/GenBank/DDBJ databases">
        <title>Genome analysis of Parmales, a sister group of diatoms, reveals the evolutionary specialization of diatoms from phago-mixotrophs to photoautotrophs.</title>
        <authorList>
            <person name="Ban H."/>
            <person name="Sato S."/>
            <person name="Yoshikawa S."/>
            <person name="Kazumasa Y."/>
            <person name="Nakamura Y."/>
            <person name="Ichinomiya M."/>
            <person name="Saitoh K."/>
            <person name="Sato N."/>
            <person name="Blanc-Mathieu R."/>
            <person name="Endo H."/>
            <person name="Kuwata A."/>
            <person name="Ogata H."/>
        </authorList>
    </citation>
    <scope>NUCLEOTIDE SEQUENCE</scope>
</reference>
<dbReference type="Pfam" id="PF04577">
    <property type="entry name" value="Glyco_transf_61"/>
    <property type="match status" value="1"/>
</dbReference>
<dbReference type="AlphaFoldDB" id="A0A9W7FXS7"/>
<dbReference type="InterPro" id="IPR049625">
    <property type="entry name" value="Glyco_transf_61_cat"/>
</dbReference>
<sequence>LPSDPDALHCLEPQTVNSDNLRKVVDSIENEEDAGIYVVWREAYKPKVFEVPQSVGGYLDTTFCRDICSEGGNKGFRGCEPASEHVDEMFLNIILTTCSFADKGNKFKGGVYNEHMYMVANHAGAIPSFQRERDKVERFDKLAVGLAPFSDNCQSHFFSSTSPMILTLAEVLPDDVKLLVSWSDCLSKLYSRFPALDTSRLVKFDASKSYYAREMYSLVPSPYGEHGKYGGEPMSDQAFKRVRVALQPNVPPLNEQRTKLILIDRSDTSGHRACSNHEELKARLEMEYGEFLDVVSFRGSDKSQEENEALFQRAKVVVAPHG</sequence>
<dbReference type="OrthoDB" id="1892506at2759"/>
<name>A0A9W7FXS7_9STRA</name>
<organism evidence="2 3">
    <name type="scientific">Triparma retinervis</name>
    <dbReference type="NCBI Taxonomy" id="2557542"/>
    <lineage>
        <taxon>Eukaryota</taxon>
        <taxon>Sar</taxon>
        <taxon>Stramenopiles</taxon>
        <taxon>Ochrophyta</taxon>
        <taxon>Bolidophyceae</taxon>
        <taxon>Parmales</taxon>
        <taxon>Triparmaceae</taxon>
        <taxon>Triparma</taxon>
    </lineage>
</organism>
<keyword evidence="3" id="KW-1185">Reference proteome</keyword>
<dbReference type="EMBL" id="BRXZ01006923">
    <property type="protein sequence ID" value="GMI21969.1"/>
    <property type="molecule type" value="Genomic_DNA"/>
</dbReference>
<dbReference type="Proteomes" id="UP001165082">
    <property type="component" value="Unassembled WGS sequence"/>
</dbReference>
<gene>
    <name evidence="2" type="ORF">TrRE_jg3977</name>
</gene>
<protein>
    <recommendedName>
        <fullName evidence="1">Glycosyltransferase 61 catalytic domain-containing protein</fullName>
    </recommendedName>
</protein>
<evidence type="ECO:0000259" key="1">
    <source>
        <dbReference type="Pfam" id="PF04577"/>
    </source>
</evidence>